<dbReference type="AlphaFoldDB" id="A0A2H0LXN2"/>
<dbReference type="EMBL" id="PCWA01000109">
    <property type="protein sequence ID" value="PIQ88434.1"/>
    <property type="molecule type" value="Genomic_DNA"/>
</dbReference>
<accession>A0A2H0LXN2</accession>
<sequence length="179" mass="20815">MDDKEGRLDRLIKESLEDKGSRLERLPLENCPSELELSDYLGNRLSPDKQEVLLAHVSRCRRCLSSLALAHEALQAETKEAPNQQMLAKAKDIYKKKPKNTVFNYRWQILAFISFVLSFLLSRYFLQFLVLAAVFSLKWILDSGSTRTLIMIYEAWRGKGQGDVQRIIRGLRDKIEQRR</sequence>
<evidence type="ECO:0000313" key="1">
    <source>
        <dbReference type="EMBL" id="PIQ88434.1"/>
    </source>
</evidence>
<gene>
    <name evidence="1" type="ORF">COV72_09020</name>
</gene>
<dbReference type="Proteomes" id="UP000229641">
    <property type="component" value="Unassembled WGS sequence"/>
</dbReference>
<evidence type="ECO:0000313" key="2">
    <source>
        <dbReference type="Proteomes" id="UP000229641"/>
    </source>
</evidence>
<proteinExistence type="predicted"/>
<reference evidence="1 2" key="1">
    <citation type="submission" date="2017-09" db="EMBL/GenBank/DDBJ databases">
        <title>Depth-based differentiation of microbial function through sediment-hosted aquifers and enrichment of novel symbionts in the deep terrestrial subsurface.</title>
        <authorList>
            <person name="Probst A.J."/>
            <person name="Ladd B."/>
            <person name="Jarett J.K."/>
            <person name="Geller-Mcgrath D.E."/>
            <person name="Sieber C.M."/>
            <person name="Emerson J.B."/>
            <person name="Anantharaman K."/>
            <person name="Thomas B.C."/>
            <person name="Malmstrom R."/>
            <person name="Stieglmeier M."/>
            <person name="Klingl A."/>
            <person name="Woyke T."/>
            <person name="Ryan C.M."/>
            <person name="Banfield J.F."/>
        </authorList>
    </citation>
    <scope>NUCLEOTIDE SEQUENCE [LARGE SCALE GENOMIC DNA]</scope>
    <source>
        <strain evidence="1">CG11_big_fil_rev_8_21_14_0_20_42_13</strain>
    </source>
</reference>
<protein>
    <recommendedName>
        <fullName evidence="3">Zinc-finger domain-containing protein</fullName>
    </recommendedName>
</protein>
<evidence type="ECO:0008006" key="3">
    <source>
        <dbReference type="Google" id="ProtNLM"/>
    </source>
</evidence>
<name>A0A2H0LXN2_9BACT</name>
<comment type="caution">
    <text evidence="1">The sequence shown here is derived from an EMBL/GenBank/DDBJ whole genome shotgun (WGS) entry which is preliminary data.</text>
</comment>
<organism evidence="1 2">
    <name type="scientific">Candidatus Ghiorseimicrobium undicola</name>
    <dbReference type="NCBI Taxonomy" id="1974746"/>
    <lineage>
        <taxon>Bacteria</taxon>
        <taxon>Pseudomonadati</taxon>
        <taxon>Candidatus Omnitrophota</taxon>
        <taxon>Candidatus Ghiorseimicrobium</taxon>
    </lineage>
</organism>